<name>A0ACB0XX61_MELEN</name>
<comment type="caution">
    <text evidence="1">The sequence shown here is derived from an EMBL/GenBank/DDBJ whole genome shotgun (WGS) entry which is preliminary data.</text>
</comment>
<dbReference type="EMBL" id="CAVMJV010000003">
    <property type="protein sequence ID" value="CAK5021280.1"/>
    <property type="molecule type" value="Genomic_DNA"/>
</dbReference>
<proteinExistence type="predicted"/>
<organism evidence="1 2">
    <name type="scientific">Meloidogyne enterolobii</name>
    <name type="common">Root-knot nematode worm</name>
    <name type="synonym">Meloidogyne mayaguensis</name>
    <dbReference type="NCBI Taxonomy" id="390850"/>
    <lineage>
        <taxon>Eukaryota</taxon>
        <taxon>Metazoa</taxon>
        <taxon>Ecdysozoa</taxon>
        <taxon>Nematoda</taxon>
        <taxon>Chromadorea</taxon>
        <taxon>Rhabditida</taxon>
        <taxon>Tylenchina</taxon>
        <taxon>Tylenchomorpha</taxon>
        <taxon>Tylenchoidea</taxon>
        <taxon>Meloidogynidae</taxon>
        <taxon>Meloidogyninae</taxon>
        <taxon>Meloidogyne</taxon>
    </lineage>
</organism>
<gene>
    <name evidence="1" type="ORF">MENTE1834_LOCUS4688</name>
</gene>
<evidence type="ECO:0000313" key="2">
    <source>
        <dbReference type="Proteomes" id="UP001497535"/>
    </source>
</evidence>
<sequence length="67" mass="7943">MLKRDIIVDFLNFFPDKVNTLYNATELCFLVGSLKSWTKIQLKLILKFFLVILFHVKEIVSGEIKYF</sequence>
<dbReference type="Proteomes" id="UP001497535">
    <property type="component" value="Unassembled WGS sequence"/>
</dbReference>
<evidence type="ECO:0000313" key="1">
    <source>
        <dbReference type="EMBL" id="CAK5021280.1"/>
    </source>
</evidence>
<accession>A0ACB0XX61</accession>
<protein>
    <submittedName>
        <fullName evidence="1">Uncharacterized protein</fullName>
    </submittedName>
</protein>
<keyword evidence="2" id="KW-1185">Reference proteome</keyword>
<reference evidence="1" key="1">
    <citation type="submission" date="2023-11" db="EMBL/GenBank/DDBJ databases">
        <authorList>
            <person name="Poullet M."/>
        </authorList>
    </citation>
    <scope>NUCLEOTIDE SEQUENCE</scope>
    <source>
        <strain evidence="1">E1834</strain>
    </source>
</reference>